<dbReference type="Gene3D" id="1.20.190.50">
    <property type="match status" value="1"/>
</dbReference>
<keyword evidence="7 8" id="KW-0539">Nucleus</keyword>
<evidence type="ECO:0000256" key="2">
    <source>
        <dbReference type="ARBA" id="ARBA00022448"/>
    </source>
</evidence>
<evidence type="ECO:0000256" key="4">
    <source>
        <dbReference type="ARBA" id="ARBA00022927"/>
    </source>
</evidence>
<evidence type="ECO:0000256" key="3">
    <source>
        <dbReference type="ARBA" id="ARBA00022816"/>
    </source>
</evidence>
<name>A0A5S6QP40_TRIMR</name>
<dbReference type="GO" id="GO:0017056">
    <property type="term" value="F:structural constituent of nuclear pore"/>
    <property type="evidence" value="ECO:0007669"/>
    <property type="project" value="UniProtKB-UniRule"/>
</dbReference>
<dbReference type="GO" id="GO:0006406">
    <property type="term" value="P:mRNA export from nucleus"/>
    <property type="evidence" value="ECO:0007669"/>
    <property type="project" value="TreeGrafter"/>
</dbReference>
<dbReference type="PANTHER" id="PTHR13003">
    <property type="entry name" value="NUP107-RELATED"/>
    <property type="match status" value="1"/>
</dbReference>
<dbReference type="Proteomes" id="UP000046395">
    <property type="component" value="Unassembled WGS sequence"/>
</dbReference>
<proteinExistence type="inferred from homology"/>
<feature type="coiled-coil region" evidence="9">
    <location>
        <begin position="192"/>
        <end position="219"/>
    </location>
</feature>
<keyword evidence="4" id="KW-0653">Protein transport</keyword>
<dbReference type="InterPro" id="IPR007252">
    <property type="entry name" value="Nup84/Nup107"/>
</dbReference>
<dbReference type="STRING" id="70415.A0A5S6QP40"/>
<comment type="function">
    <text evidence="8">Functions as a component of the nuclear pore complex (NPC).</text>
</comment>
<keyword evidence="8" id="KW-0472">Membrane</keyword>
<evidence type="ECO:0000256" key="9">
    <source>
        <dbReference type="SAM" id="Coils"/>
    </source>
</evidence>
<protein>
    <recommendedName>
        <fullName evidence="8">Nuclear pore complex protein</fullName>
    </recommendedName>
</protein>
<evidence type="ECO:0000256" key="8">
    <source>
        <dbReference type="RuleBase" id="RU365072"/>
    </source>
</evidence>
<reference evidence="11" key="1">
    <citation type="submission" date="2019-12" db="UniProtKB">
        <authorList>
            <consortium name="WormBaseParasite"/>
        </authorList>
    </citation>
    <scope>IDENTIFICATION</scope>
</reference>
<keyword evidence="10" id="KW-1185">Reference proteome</keyword>
<dbReference type="Pfam" id="PF04121">
    <property type="entry name" value="Nup84_Nup100"/>
    <property type="match status" value="1"/>
</dbReference>
<dbReference type="GO" id="GO:0031965">
    <property type="term" value="C:nuclear membrane"/>
    <property type="evidence" value="ECO:0007669"/>
    <property type="project" value="UniProtKB-SubCell"/>
</dbReference>
<keyword evidence="3" id="KW-0509">mRNA transport</keyword>
<comment type="subcellular location">
    <subcellularLocation>
        <location evidence="8">Nucleus</location>
        <location evidence="8">Nuclear pore complex</location>
    </subcellularLocation>
    <subcellularLocation>
        <location evidence="8">Nucleus membrane</location>
    </subcellularLocation>
</comment>
<evidence type="ECO:0000256" key="7">
    <source>
        <dbReference type="ARBA" id="ARBA00023242"/>
    </source>
</evidence>
<dbReference type="Gene3D" id="1.10.3450.20">
    <property type="match status" value="1"/>
</dbReference>
<comment type="similarity">
    <text evidence="1 8">Belongs to the nucleoporin Nup84/Nup107 family.</text>
</comment>
<comment type="subunit">
    <text evidence="8">Part of the nuclear pore complex (NPC).</text>
</comment>
<evidence type="ECO:0000313" key="11">
    <source>
        <dbReference type="WBParaSite" id="TMUE_2000008622.1"/>
    </source>
</evidence>
<keyword evidence="9" id="KW-0175">Coiled coil</keyword>
<keyword evidence="6 8" id="KW-0906">Nuclear pore complex</keyword>
<keyword evidence="2 8" id="KW-0813">Transport</keyword>
<dbReference type="WBParaSite" id="TMUE_2000008622.1">
    <property type="protein sequence ID" value="TMUE_2000008622.1"/>
    <property type="gene ID" value="WBGene00293174"/>
</dbReference>
<dbReference type="AlphaFoldDB" id="A0A5S6QP40"/>
<keyword evidence="5 8" id="KW-0811">Translocation</keyword>
<dbReference type="PANTHER" id="PTHR13003:SF2">
    <property type="entry name" value="NUCLEAR PORE COMPLEX PROTEIN NUP107"/>
    <property type="match status" value="1"/>
</dbReference>
<sequence>MESEDFADLSTPASRNVSNHYNGDIDLARRKFDGFLKRVSMFNQPEDSSLPKGLREDLTDDLLCSESAGSAASDDGALCRESALFEMTQDLRNDFYRGLSQYADDNDIVQLMRHFETACEEHYYRLARHYQGSVKEINELNVGSVLRLLKAEKLAWRWLCILIECRQESILGKKQRQPLNDWMTNADVLYYMLKFDEKFRELRALVRCLENEAAEWQNDDVLSADEEKIDFLWTSTLDRLEMTEGRRNKLLVSELDPDAPFRQKRKIKDADIAKQEAVFKTVFSFIRIGHIDEAIVFCQRQGCLWMAAILAGSKLNGGFDESHSPSEGELANGGDLDRRLWNKMCISVAKEASLSPAERAIYGAICGFLPATLLGCSIWEDHLWAFASASCEKLFVDFLTLVHMKAPAEATRFIDEASLAEQKEMFHRFILHCAEKFSDESDIAPYRLIPLFFNLEAYDKLLVLLTSWRRFVDPDEQVLLCKNLHRFICHVAIVFRLMYNAGLSSCANRTGHLDLGEVGSPFLVNYSTMPDCLAAVQGYLDLLAQDNEILLLPHYAIFLPDSGHISCVANFLEGIASDEDRKLCLSVIESCELNVLEVCRTAVKNVVDRLLPSPCSLISDVGKSQKLAPEATSKSDAEVVRSLLFLQGIPELRFDGIYQACLMARRFLLAQKFDAASEVFSLIPVDLVQNATKPPNTHEDDGTWPICQNRLREYHCLREYTNAYAAFRDWSDVFFNRSPKDAATSCILDFTGSTSKWQQAERERSQAMERWHADANTYFEIAELSLRQVLLYTDGEWLVDHYEDGDTIRRREMIALRKQGIPMVADLLLFMYQTMKQYDKVLALSEIVVDESGKLYELFSRSALESWFDKLVDCSFQCLHEGLDSFDRYLCRLSCLIWRVVFIYSVSELQMMRRMNVAIRRGCQYSSVSLKPFDSLSEEEKERIRHLHEAVGRCAGF</sequence>
<dbReference type="GO" id="GO:0000973">
    <property type="term" value="P:post-transcriptional tethering of RNA polymerase II gene DNA at nuclear periphery"/>
    <property type="evidence" value="ECO:0007669"/>
    <property type="project" value="TreeGrafter"/>
</dbReference>
<organism evidence="10 11">
    <name type="scientific">Trichuris muris</name>
    <name type="common">Mouse whipworm</name>
    <dbReference type="NCBI Taxonomy" id="70415"/>
    <lineage>
        <taxon>Eukaryota</taxon>
        <taxon>Metazoa</taxon>
        <taxon>Ecdysozoa</taxon>
        <taxon>Nematoda</taxon>
        <taxon>Enoplea</taxon>
        <taxon>Dorylaimia</taxon>
        <taxon>Trichinellida</taxon>
        <taxon>Trichuridae</taxon>
        <taxon>Trichuris</taxon>
    </lineage>
</organism>
<dbReference type="GO" id="GO:0031080">
    <property type="term" value="C:nuclear pore outer ring"/>
    <property type="evidence" value="ECO:0007669"/>
    <property type="project" value="TreeGrafter"/>
</dbReference>
<evidence type="ECO:0000313" key="10">
    <source>
        <dbReference type="Proteomes" id="UP000046395"/>
    </source>
</evidence>
<dbReference type="GO" id="GO:0006606">
    <property type="term" value="P:protein import into nucleus"/>
    <property type="evidence" value="ECO:0007669"/>
    <property type="project" value="TreeGrafter"/>
</dbReference>
<accession>A0A5S6QP40</accession>
<evidence type="ECO:0000256" key="5">
    <source>
        <dbReference type="ARBA" id="ARBA00023010"/>
    </source>
</evidence>
<evidence type="ECO:0000256" key="6">
    <source>
        <dbReference type="ARBA" id="ARBA00023132"/>
    </source>
</evidence>
<evidence type="ECO:0000256" key="1">
    <source>
        <dbReference type="ARBA" id="ARBA00009510"/>
    </source>
</evidence>